<accession>A0A923LTD7</accession>
<dbReference type="SUPFAM" id="SSF46689">
    <property type="entry name" value="Homeodomain-like"/>
    <property type="match status" value="2"/>
</dbReference>
<protein>
    <submittedName>
        <fullName evidence="5">Helix-turn-helix transcriptional regulator</fullName>
    </submittedName>
</protein>
<organism evidence="5 6">
    <name type="scientific">Agathobaculum faecis</name>
    <dbReference type="NCBI Taxonomy" id="2763013"/>
    <lineage>
        <taxon>Bacteria</taxon>
        <taxon>Bacillati</taxon>
        <taxon>Bacillota</taxon>
        <taxon>Clostridia</taxon>
        <taxon>Eubacteriales</taxon>
        <taxon>Butyricicoccaceae</taxon>
        <taxon>Agathobaculum</taxon>
    </lineage>
</organism>
<dbReference type="Pfam" id="PF02311">
    <property type="entry name" value="AraC_binding"/>
    <property type="match status" value="1"/>
</dbReference>
<proteinExistence type="predicted"/>
<feature type="domain" description="HTH araC/xylS-type" evidence="4">
    <location>
        <begin position="194"/>
        <end position="292"/>
    </location>
</feature>
<dbReference type="Gene3D" id="2.60.120.10">
    <property type="entry name" value="Jelly Rolls"/>
    <property type="match status" value="1"/>
</dbReference>
<dbReference type="Gene3D" id="1.10.10.60">
    <property type="entry name" value="Homeodomain-like"/>
    <property type="match status" value="2"/>
</dbReference>
<name>A0A923LTD7_9FIRM</name>
<dbReference type="EMBL" id="JACOPL010000004">
    <property type="protein sequence ID" value="MBC5724943.1"/>
    <property type="molecule type" value="Genomic_DNA"/>
</dbReference>
<dbReference type="InterPro" id="IPR003313">
    <property type="entry name" value="AraC-bd"/>
</dbReference>
<evidence type="ECO:0000313" key="5">
    <source>
        <dbReference type="EMBL" id="MBC5724943.1"/>
    </source>
</evidence>
<evidence type="ECO:0000259" key="4">
    <source>
        <dbReference type="PROSITE" id="PS01124"/>
    </source>
</evidence>
<dbReference type="PANTHER" id="PTHR43280">
    <property type="entry name" value="ARAC-FAMILY TRANSCRIPTIONAL REGULATOR"/>
    <property type="match status" value="1"/>
</dbReference>
<dbReference type="InterPro" id="IPR011051">
    <property type="entry name" value="RmlC_Cupin_sf"/>
</dbReference>
<evidence type="ECO:0000313" key="6">
    <source>
        <dbReference type="Proteomes" id="UP000606499"/>
    </source>
</evidence>
<sequence>MENISALHAVKEELTYLNQMFPLSEFVDHFDTFADGSFPSHWHNEFELQIMLKGNAEYRVNGTRYIVSEGSAIYIAPEAVHMMKALSSNAIGYNVVLLPQFLTNLFQVSNCEKYAAPLTSRHPEAFVITPERKEGHVVLELLKRMYYAESTHTAYELFLLEHLIGIWRNLLAILPKAASVSEDSSKFLREQRMRTMLHFIRKNYAQPITISEIAAAANISKSECFRCFSELSRMTPIEYVNQFRLLQAAQLLTSTKNSISDICYSTGFNNTSYFTKKFKEQYKATPRSYRTQNLL</sequence>
<dbReference type="InterPro" id="IPR020449">
    <property type="entry name" value="Tscrpt_reg_AraC-type_HTH"/>
</dbReference>
<dbReference type="Pfam" id="PF12833">
    <property type="entry name" value="HTH_18"/>
    <property type="match status" value="1"/>
</dbReference>
<keyword evidence="6" id="KW-1185">Reference proteome</keyword>
<dbReference type="GO" id="GO:0043565">
    <property type="term" value="F:sequence-specific DNA binding"/>
    <property type="evidence" value="ECO:0007669"/>
    <property type="project" value="InterPro"/>
</dbReference>
<comment type="caution">
    <text evidence="5">The sequence shown here is derived from an EMBL/GenBank/DDBJ whole genome shotgun (WGS) entry which is preliminary data.</text>
</comment>
<reference evidence="5" key="1">
    <citation type="submission" date="2020-08" db="EMBL/GenBank/DDBJ databases">
        <title>Genome public.</title>
        <authorList>
            <person name="Liu C."/>
            <person name="Sun Q."/>
        </authorList>
    </citation>
    <scope>NUCLEOTIDE SEQUENCE</scope>
    <source>
        <strain evidence="5">NSJ-28</strain>
    </source>
</reference>
<keyword evidence="3" id="KW-0804">Transcription</keyword>
<evidence type="ECO:0000256" key="1">
    <source>
        <dbReference type="ARBA" id="ARBA00023015"/>
    </source>
</evidence>
<dbReference type="InterPro" id="IPR009057">
    <property type="entry name" value="Homeodomain-like_sf"/>
</dbReference>
<dbReference type="SUPFAM" id="SSF51182">
    <property type="entry name" value="RmlC-like cupins"/>
    <property type="match status" value="1"/>
</dbReference>
<dbReference type="InterPro" id="IPR018062">
    <property type="entry name" value="HTH_AraC-typ_CS"/>
</dbReference>
<keyword evidence="1" id="KW-0805">Transcription regulation</keyword>
<gene>
    <name evidence="5" type="ORF">H8S45_05650</name>
</gene>
<dbReference type="RefSeq" id="WP_054326172.1">
    <property type="nucleotide sequence ID" value="NZ_JACOPL010000004.1"/>
</dbReference>
<dbReference type="InterPro" id="IPR018060">
    <property type="entry name" value="HTH_AraC"/>
</dbReference>
<dbReference type="InterPro" id="IPR014710">
    <property type="entry name" value="RmlC-like_jellyroll"/>
</dbReference>
<dbReference type="Proteomes" id="UP000606499">
    <property type="component" value="Unassembled WGS sequence"/>
</dbReference>
<dbReference type="GO" id="GO:0003700">
    <property type="term" value="F:DNA-binding transcription factor activity"/>
    <property type="evidence" value="ECO:0007669"/>
    <property type="project" value="InterPro"/>
</dbReference>
<dbReference type="PANTHER" id="PTHR43280:SF28">
    <property type="entry name" value="HTH-TYPE TRANSCRIPTIONAL ACTIVATOR RHAS"/>
    <property type="match status" value="1"/>
</dbReference>
<dbReference type="SMART" id="SM00342">
    <property type="entry name" value="HTH_ARAC"/>
    <property type="match status" value="1"/>
</dbReference>
<evidence type="ECO:0000256" key="3">
    <source>
        <dbReference type="ARBA" id="ARBA00023163"/>
    </source>
</evidence>
<dbReference type="PRINTS" id="PR00032">
    <property type="entry name" value="HTHARAC"/>
</dbReference>
<keyword evidence="2" id="KW-0238">DNA-binding</keyword>
<evidence type="ECO:0000256" key="2">
    <source>
        <dbReference type="ARBA" id="ARBA00023125"/>
    </source>
</evidence>
<dbReference type="AlphaFoldDB" id="A0A923LTD7"/>
<dbReference type="PROSITE" id="PS00041">
    <property type="entry name" value="HTH_ARAC_FAMILY_1"/>
    <property type="match status" value="1"/>
</dbReference>
<dbReference type="PROSITE" id="PS01124">
    <property type="entry name" value="HTH_ARAC_FAMILY_2"/>
    <property type="match status" value="1"/>
</dbReference>